<accession>A0A1T4PX82</accession>
<dbReference type="RefSeq" id="WP_078831791.1">
    <property type="nucleotide sequence ID" value="NZ_FUWH01000007.1"/>
</dbReference>
<reference evidence="1 2" key="1">
    <citation type="submission" date="2017-02" db="EMBL/GenBank/DDBJ databases">
        <authorList>
            <person name="Peterson S.W."/>
        </authorList>
    </citation>
    <scope>NUCLEOTIDE SEQUENCE [LARGE SCALE GENOMIC DNA]</scope>
    <source>
        <strain evidence="1 2">DSM 22335</strain>
    </source>
</reference>
<dbReference type="Proteomes" id="UP000190888">
    <property type="component" value="Unassembled WGS sequence"/>
</dbReference>
<evidence type="ECO:0008006" key="3">
    <source>
        <dbReference type="Google" id="ProtNLM"/>
    </source>
</evidence>
<dbReference type="OrthoDB" id="824384at2"/>
<evidence type="ECO:0000313" key="1">
    <source>
        <dbReference type="EMBL" id="SJZ96095.1"/>
    </source>
</evidence>
<sequence>MSGDKVQLPDFLLAELYKSSLVVLDDVEGRALATVAAPRPPAPDPVVAAAVPPSPVVNVRSTPAVEVPVPAVIPANVPASEKLSFLGNNGKNILILVSDPASVHLNDEALQFLSAILGACKLNLGDVAIINAQHNDISYDYLKSQMQPKQLLLFGIDTRLVQLPFVVPQYQVQAYDKCQFLLAPPLSAMLGNSQEAKLEKSKLWLSLKKIFGL</sequence>
<protein>
    <recommendedName>
        <fullName evidence="3">DNA polymerase III, psi subunit</fullName>
    </recommendedName>
</protein>
<proteinExistence type="predicted"/>
<dbReference type="EMBL" id="FUWH01000007">
    <property type="protein sequence ID" value="SJZ96095.1"/>
    <property type="molecule type" value="Genomic_DNA"/>
</dbReference>
<keyword evidence="2" id="KW-1185">Reference proteome</keyword>
<evidence type="ECO:0000313" key="2">
    <source>
        <dbReference type="Proteomes" id="UP000190888"/>
    </source>
</evidence>
<gene>
    <name evidence="1" type="ORF">SAMN04488132_1079</name>
</gene>
<name>A0A1T4PX82_9BACT</name>
<organism evidence="1 2">
    <name type="scientific">Sediminibacterium ginsengisoli</name>
    <dbReference type="NCBI Taxonomy" id="413434"/>
    <lineage>
        <taxon>Bacteria</taxon>
        <taxon>Pseudomonadati</taxon>
        <taxon>Bacteroidota</taxon>
        <taxon>Chitinophagia</taxon>
        <taxon>Chitinophagales</taxon>
        <taxon>Chitinophagaceae</taxon>
        <taxon>Sediminibacterium</taxon>
    </lineage>
</organism>
<dbReference type="STRING" id="413434.SAMN04488132_1079"/>
<dbReference type="AlphaFoldDB" id="A0A1T4PX82"/>